<feature type="region of interest" description="Disordered" evidence="6">
    <location>
        <begin position="26"/>
        <end position="56"/>
    </location>
</feature>
<evidence type="ECO:0000256" key="5">
    <source>
        <dbReference type="ARBA" id="ARBA00023242"/>
    </source>
</evidence>
<dbReference type="PANTHER" id="PTHR31541:SF60">
    <property type="entry name" value="TF-B3 DOMAIN-CONTAINING PROTEIN"/>
    <property type="match status" value="1"/>
</dbReference>
<dbReference type="InterPro" id="IPR005508">
    <property type="entry name" value="At2g31720-like"/>
</dbReference>
<evidence type="ECO:0000256" key="3">
    <source>
        <dbReference type="ARBA" id="ARBA00023125"/>
    </source>
</evidence>
<keyword evidence="5" id="KW-0539">Nucleus</keyword>
<organism evidence="7 8">
    <name type="scientific">Momordica charantia</name>
    <name type="common">Bitter gourd</name>
    <name type="synonym">Balsam pear</name>
    <dbReference type="NCBI Taxonomy" id="3673"/>
    <lineage>
        <taxon>Eukaryota</taxon>
        <taxon>Viridiplantae</taxon>
        <taxon>Streptophyta</taxon>
        <taxon>Embryophyta</taxon>
        <taxon>Tracheophyta</taxon>
        <taxon>Spermatophyta</taxon>
        <taxon>Magnoliopsida</taxon>
        <taxon>eudicotyledons</taxon>
        <taxon>Gunneridae</taxon>
        <taxon>Pentapetalae</taxon>
        <taxon>rosids</taxon>
        <taxon>fabids</taxon>
        <taxon>Cucurbitales</taxon>
        <taxon>Cucurbitaceae</taxon>
        <taxon>Momordiceae</taxon>
        <taxon>Momordica</taxon>
    </lineage>
</organism>
<feature type="region of interest" description="Disordered" evidence="6">
    <location>
        <begin position="85"/>
        <end position="114"/>
    </location>
</feature>
<dbReference type="RefSeq" id="XP_022146365.1">
    <property type="nucleotide sequence ID" value="XM_022290673.1"/>
</dbReference>
<gene>
    <name evidence="8" type="primary">LOC111015593</name>
</gene>
<dbReference type="KEGG" id="mcha:111015593"/>
<evidence type="ECO:0000256" key="6">
    <source>
        <dbReference type="SAM" id="MobiDB-lite"/>
    </source>
</evidence>
<dbReference type="Proteomes" id="UP000504603">
    <property type="component" value="Unplaced"/>
</dbReference>
<dbReference type="InterPro" id="IPR015300">
    <property type="entry name" value="DNA-bd_pseudobarrel_sf"/>
</dbReference>
<dbReference type="CDD" id="cd10017">
    <property type="entry name" value="B3_DNA"/>
    <property type="match status" value="1"/>
</dbReference>
<dbReference type="PANTHER" id="PTHR31541">
    <property type="entry name" value="B3 DOMAIN PLANT PROTEIN-RELATED"/>
    <property type="match status" value="1"/>
</dbReference>
<evidence type="ECO:0000313" key="7">
    <source>
        <dbReference type="Proteomes" id="UP000504603"/>
    </source>
</evidence>
<dbReference type="InterPro" id="IPR003340">
    <property type="entry name" value="B3_DNA-bd"/>
</dbReference>
<evidence type="ECO:0000256" key="4">
    <source>
        <dbReference type="ARBA" id="ARBA00023163"/>
    </source>
</evidence>
<evidence type="ECO:0000313" key="8">
    <source>
        <dbReference type="RefSeq" id="XP_022146365.1"/>
    </source>
</evidence>
<keyword evidence="7" id="KW-1185">Reference proteome</keyword>
<feature type="compositionally biased region" description="Low complexity" evidence="6">
    <location>
        <begin position="35"/>
        <end position="45"/>
    </location>
</feature>
<dbReference type="GO" id="GO:0005634">
    <property type="term" value="C:nucleus"/>
    <property type="evidence" value="ECO:0007669"/>
    <property type="project" value="UniProtKB-SubCell"/>
</dbReference>
<dbReference type="Gene3D" id="2.40.330.10">
    <property type="entry name" value="DNA-binding pseudobarrel domain"/>
    <property type="match status" value="1"/>
</dbReference>
<dbReference type="SUPFAM" id="SSF101936">
    <property type="entry name" value="DNA-binding pseudobarrel domain"/>
    <property type="match status" value="1"/>
</dbReference>
<evidence type="ECO:0000256" key="2">
    <source>
        <dbReference type="ARBA" id="ARBA00023015"/>
    </source>
</evidence>
<reference evidence="8" key="1">
    <citation type="submission" date="2025-08" db="UniProtKB">
        <authorList>
            <consortium name="RefSeq"/>
        </authorList>
    </citation>
    <scope>IDENTIFICATION</scope>
    <source>
        <strain evidence="8">OHB3-1</strain>
    </source>
</reference>
<evidence type="ECO:0000256" key="1">
    <source>
        <dbReference type="ARBA" id="ARBA00004123"/>
    </source>
</evidence>
<feature type="compositionally biased region" description="Basic and acidic residues" evidence="6">
    <location>
        <begin position="95"/>
        <end position="105"/>
    </location>
</feature>
<protein>
    <submittedName>
        <fullName evidence="8">B3 domain-containing protein At2g27410</fullName>
    </submittedName>
</protein>
<comment type="subcellular location">
    <subcellularLocation>
        <location evidence="1">Nucleus</location>
    </subcellularLocation>
</comment>
<sequence length="274" mass="31018">MGMGTVVELEALKMGICFSDLTNGISIPQRRRTGSSSSSAETSETNKPKPSSSATAPMSMVEAAAVLLAMAYSATDVEAFCKSELEKNSRKRKRDPVSKSEPEMKQRKKKRKAMELPVTPEMPAAMRDRIVEIGGYGIQLVIQKQLQNTDMNKNHGRLSLPAKKLRIHDFVTEEERKLLNQHSNNNNKKGMDVPIIDPDLKERRICLKKWKIGSGDLYCLMTQWNSFVEETALRSGDFIQLWSFRKDEFDEAEETEKISTSRLWLAMVKLEVDS</sequence>
<dbReference type="AlphaFoldDB" id="A0A6J1CX35"/>
<name>A0A6J1CX35_MOMCH</name>
<accession>A0A6J1CX35</accession>
<dbReference type="GeneID" id="111015593"/>
<keyword evidence="2" id="KW-0805">Transcription regulation</keyword>
<dbReference type="Pfam" id="PF03754">
    <property type="entry name" value="At2g31720-like"/>
    <property type="match status" value="1"/>
</dbReference>
<keyword evidence="4" id="KW-0804">Transcription</keyword>
<keyword evidence="3" id="KW-0238">DNA-binding</keyword>
<dbReference type="OrthoDB" id="1935604at2759"/>
<dbReference type="GO" id="GO:0003677">
    <property type="term" value="F:DNA binding"/>
    <property type="evidence" value="ECO:0007669"/>
    <property type="project" value="UniProtKB-KW"/>
</dbReference>
<proteinExistence type="predicted"/>